<evidence type="ECO:0008006" key="3">
    <source>
        <dbReference type="Google" id="ProtNLM"/>
    </source>
</evidence>
<accession>A0ABP5F4N8</accession>
<name>A0ABP5F4N8_9ACTN</name>
<dbReference type="RefSeq" id="WP_344664069.1">
    <property type="nucleotide sequence ID" value="NZ_BAAAQN010000003.1"/>
</dbReference>
<dbReference type="EMBL" id="BAAAQN010000003">
    <property type="protein sequence ID" value="GAA2015039.1"/>
    <property type="molecule type" value="Genomic_DNA"/>
</dbReference>
<dbReference type="Proteomes" id="UP001500751">
    <property type="component" value="Unassembled WGS sequence"/>
</dbReference>
<sequence length="373" mass="39806">MARSIQLLLQLGDVVTAPAPQPLVDALQSVQVTASAGSRSGFQLTFAVSKQSVITQALLPAGLLDPPRRVIVTAIVSGVPEVLIDGVITRHELSPSPTPGSSTLTVTGEDLTLLMDLRTEHACYPAMPHNVRVMTVLLKYVKYGIVPAAIPPVVFTVPNPLDQIPVQSATDLEYVRSLADEVGYAFYLVPGPVPGASIGYWGPEIRVGVPQPALTVNSGPADNVESLSFSFDGLARTQYTVRVTEPTTKLGIDVPVPSVSLLKPPLAVRPAVALRQQPIVKLTDRSLPDAMLKAVSVTAASADCVTGQGRLDVLRYGRVLAPRGIVGVRGAGPAYDGFYYVRSVTHEIRRGEYKQDFSLARDGFVPFSDRVIP</sequence>
<gene>
    <name evidence="1" type="ORF">GCM10009839_07710</name>
</gene>
<protein>
    <recommendedName>
        <fullName evidence="3">Phage protein D</fullName>
    </recommendedName>
</protein>
<proteinExistence type="predicted"/>
<evidence type="ECO:0000313" key="2">
    <source>
        <dbReference type="Proteomes" id="UP001500751"/>
    </source>
</evidence>
<comment type="caution">
    <text evidence="1">The sequence shown here is derived from an EMBL/GenBank/DDBJ whole genome shotgun (WGS) entry which is preliminary data.</text>
</comment>
<reference evidence="2" key="1">
    <citation type="journal article" date="2019" name="Int. J. Syst. Evol. Microbiol.">
        <title>The Global Catalogue of Microorganisms (GCM) 10K type strain sequencing project: providing services to taxonomists for standard genome sequencing and annotation.</title>
        <authorList>
            <consortium name="The Broad Institute Genomics Platform"/>
            <consortium name="The Broad Institute Genome Sequencing Center for Infectious Disease"/>
            <person name="Wu L."/>
            <person name="Ma J."/>
        </authorList>
    </citation>
    <scope>NUCLEOTIDE SEQUENCE [LARGE SCALE GENOMIC DNA]</scope>
    <source>
        <strain evidence="2">JCM 16014</strain>
    </source>
</reference>
<organism evidence="1 2">
    <name type="scientific">Catenulispora yoronensis</name>
    <dbReference type="NCBI Taxonomy" id="450799"/>
    <lineage>
        <taxon>Bacteria</taxon>
        <taxon>Bacillati</taxon>
        <taxon>Actinomycetota</taxon>
        <taxon>Actinomycetes</taxon>
        <taxon>Catenulisporales</taxon>
        <taxon>Catenulisporaceae</taxon>
        <taxon>Catenulispora</taxon>
    </lineage>
</organism>
<evidence type="ECO:0000313" key="1">
    <source>
        <dbReference type="EMBL" id="GAA2015039.1"/>
    </source>
</evidence>
<keyword evidence="2" id="KW-1185">Reference proteome</keyword>